<feature type="compositionally biased region" description="Low complexity" evidence="1">
    <location>
        <begin position="165"/>
        <end position="215"/>
    </location>
</feature>
<dbReference type="AlphaFoldDB" id="A0A139ASB7"/>
<organism evidence="4 5">
    <name type="scientific">Gonapodya prolifera (strain JEL478)</name>
    <name type="common">Monoblepharis prolifera</name>
    <dbReference type="NCBI Taxonomy" id="1344416"/>
    <lineage>
        <taxon>Eukaryota</taxon>
        <taxon>Fungi</taxon>
        <taxon>Fungi incertae sedis</taxon>
        <taxon>Chytridiomycota</taxon>
        <taxon>Chytridiomycota incertae sedis</taxon>
        <taxon>Monoblepharidomycetes</taxon>
        <taxon>Monoblepharidales</taxon>
        <taxon>Gonapodyaceae</taxon>
        <taxon>Gonapodya</taxon>
    </lineage>
</organism>
<evidence type="ECO:0000313" key="4">
    <source>
        <dbReference type="EMBL" id="KXS19365.1"/>
    </source>
</evidence>
<keyword evidence="2" id="KW-0472">Membrane</keyword>
<protein>
    <recommendedName>
        <fullName evidence="6">SH3 domain-containing protein</fullName>
    </recommendedName>
</protein>
<keyword evidence="3" id="KW-0732">Signal</keyword>
<feature type="region of interest" description="Disordered" evidence="1">
    <location>
        <begin position="319"/>
        <end position="359"/>
    </location>
</feature>
<evidence type="ECO:0000313" key="5">
    <source>
        <dbReference type="Proteomes" id="UP000070544"/>
    </source>
</evidence>
<dbReference type="SUPFAM" id="SSF50044">
    <property type="entry name" value="SH3-domain"/>
    <property type="match status" value="1"/>
</dbReference>
<feature type="signal peptide" evidence="3">
    <location>
        <begin position="1"/>
        <end position="23"/>
    </location>
</feature>
<gene>
    <name evidence="4" type="ORF">M427DRAFT_52805</name>
</gene>
<dbReference type="InterPro" id="IPR036028">
    <property type="entry name" value="SH3-like_dom_sf"/>
</dbReference>
<sequence>MMLSSSGIWPILAGIIAATLVDGAELPAWSMSVAYSAAGEFPQFASFSGSHLERRLYLGVEQVQLCPSGGVIPIQGVCCDGGGWCPGGTTCNGTACSGTCPSICSNVCTNVAYAPGDCGQCGNACPSTTNGGGARICTNGACSISCFNGYTLTGSTNCVAASANSSTSSSSSSSRTSSSTGSPTTSSSSSSSSSSTTSSTTSRSSTTSTSSRTSTQAALSGPSATGTASTGANMGNADDKNGGGGLALGAIIGIAAAGVVALAVIIGGAIYLTRKKPAPPAPPSSVTVPLAPNSGSWSVSAPSTVSGQQQFPQQGVYYASGLQPPQNLQPQMSGPSTASDWNWAKTSQGGAPPSQTSAGSTLIGAAAVGAAGAYGAQDQQAHWFFSSLAAQQGKMGDDSIQYIGPPLPVVAAHDPTAEDEIALSPGNFVNLASVFKDGWAIGTNINSQTYGVFPVDCLRLPSASQSVGSASQRIASRNVAVTSQILSQRQYAGGAPQGPAFPYPNQSQYGFVRGPPPS</sequence>
<feature type="region of interest" description="Disordered" evidence="1">
    <location>
        <begin position="492"/>
        <end position="518"/>
    </location>
</feature>
<dbReference type="OrthoDB" id="5340910at2759"/>
<name>A0A139ASB7_GONPJ</name>
<dbReference type="Proteomes" id="UP000070544">
    <property type="component" value="Unassembled WGS sequence"/>
</dbReference>
<evidence type="ECO:0000256" key="1">
    <source>
        <dbReference type="SAM" id="MobiDB-lite"/>
    </source>
</evidence>
<feature type="region of interest" description="Disordered" evidence="1">
    <location>
        <begin position="163"/>
        <end position="236"/>
    </location>
</feature>
<dbReference type="OMA" id="VANHTNR"/>
<dbReference type="EMBL" id="KQ965738">
    <property type="protein sequence ID" value="KXS19365.1"/>
    <property type="molecule type" value="Genomic_DNA"/>
</dbReference>
<dbReference type="Gene3D" id="2.30.30.40">
    <property type="entry name" value="SH3 Domains"/>
    <property type="match status" value="1"/>
</dbReference>
<keyword evidence="2" id="KW-0812">Transmembrane</keyword>
<proteinExistence type="predicted"/>
<feature type="transmembrane region" description="Helical" evidence="2">
    <location>
        <begin position="246"/>
        <end position="272"/>
    </location>
</feature>
<keyword evidence="2" id="KW-1133">Transmembrane helix</keyword>
<keyword evidence="5" id="KW-1185">Reference proteome</keyword>
<feature type="chain" id="PRO_5007296393" description="SH3 domain-containing protein" evidence="3">
    <location>
        <begin position="24"/>
        <end position="518"/>
    </location>
</feature>
<feature type="compositionally biased region" description="Polar residues" evidence="1">
    <location>
        <begin position="216"/>
        <end position="233"/>
    </location>
</feature>
<feature type="compositionally biased region" description="Polar residues" evidence="1">
    <location>
        <begin position="323"/>
        <end position="359"/>
    </location>
</feature>
<evidence type="ECO:0000256" key="2">
    <source>
        <dbReference type="SAM" id="Phobius"/>
    </source>
</evidence>
<evidence type="ECO:0008006" key="6">
    <source>
        <dbReference type="Google" id="ProtNLM"/>
    </source>
</evidence>
<reference evidence="4 5" key="1">
    <citation type="journal article" date="2015" name="Genome Biol. Evol.">
        <title>Phylogenomic analyses indicate that early fungi evolved digesting cell walls of algal ancestors of land plants.</title>
        <authorList>
            <person name="Chang Y."/>
            <person name="Wang S."/>
            <person name="Sekimoto S."/>
            <person name="Aerts A.L."/>
            <person name="Choi C."/>
            <person name="Clum A."/>
            <person name="LaButti K.M."/>
            <person name="Lindquist E.A."/>
            <person name="Yee Ngan C."/>
            <person name="Ohm R.A."/>
            <person name="Salamov A.A."/>
            <person name="Grigoriev I.V."/>
            <person name="Spatafora J.W."/>
            <person name="Berbee M.L."/>
        </authorList>
    </citation>
    <scope>NUCLEOTIDE SEQUENCE [LARGE SCALE GENOMIC DNA]</scope>
    <source>
        <strain evidence="4 5">JEL478</strain>
    </source>
</reference>
<evidence type="ECO:0000256" key="3">
    <source>
        <dbReference type="SAM" id="SignalP"/>
    </source>
</evidence>
<accession>A0A139ASB7</accession>